<organism evidence="2 3">
    <name type="scientific">Mycolicibacterium madagascariense</name>
    <dbReference type="NCBI Taxonomy" id="212765"/>
    <lineage>
        <taxon>Bacteria</taxon>
        <taxon>Bacillati</taxon>
        <taxon>Actinomycetota</taxon>
        <taxon>Actinomycetes</taxon>
        <taxon>Mycobacteriales</taxon>
        <taxon>Mycobacteriaceae</taxon>
        <taxon>Mycolicibacterium</taxon>
    </lineage>
</organism>
<evidence type="ECO:0000313" key="2">
    <source>
        <dbReference type="EMBL" id="BBZ25954.1"/>
    </source>
</evidence>
<accession>A0A7I7X8R9</accession>
<keyword evidence="3" id="KW-1185">Reference proteome</keyword>
<sequence length="102" mass="10720">MLVAAGVTGLVLGAPVGFDVAQVAMGLAGGWWSRGHESARTYLVWGSAVYVVAFLAMGREPSAHSAFANTPGNWLHLAFALLMVVLGVVLGRHPRPVVPMPR</sequence>
<dbReference type="AlphaFoldDB" id="A0A7I7X8R9"/>
<dbReference type="KEGG" id="mmag:MMAD_02490"/>
<reference evidence="2 3" key="1">
    <citation type="journal article" date="2019" name="Emerg. Microbes Infect.">
        <title>Comprehensive subspecies identification of 175 nontuberculous mycobacteria species based on 7547 genomic profiles.</title>
        <authorList>
            <person name="Matsumoto Y."/>
            <person name="Kinjo T."/>
            <person name="Motooka D."/>
            <person name="Nabeya D."/>
            <person name="Jung N."/>
            <person name="Uechi K."/>
            <person name="Horii T."/>
            <person name="Iida T."/>
            <person name="Fujita J."/>
            <person name="Nakamura S."/>
        </authorList>
    </citation>
    <scope>NUCLEOTIDE SEQUENCE [LARGE SCALE GENOMIC DNA]</scope>
    <source>
        <strain evidence="2 3">JCM 13574</strain>
    </source>
</reference>
<keyword evidence="1" id="KW-0812">Transmembrane</keyword>
<keyword evidence="1" id="KW-1133">Transmembrane helix</keyword>
<dbReference type="RefSeq" id="WP_163731379.1">
    <property type="nucleotide sequence ID" value="NZ_AP022610.1"/>
</dbReference>
<dbReference type="EMBL" id="AP022610">
    <property type="protein sequence ID" value="BBZ25954.1"/>
    <property type="molecule type" value="Genomic_DNA"/>
</dbReference>
<protein>
    <recommendedName>
        <fullName evidence="4">DUF4383 domain-containing protein</fullName>
    </recommendedName>
</protein>
<gene>
    <name evidence="2" type="ORF">MMAD_02490</name>
</gene>
<proteinExistence type="predicted"/>
<feature type="transmembrane region" description="Helical" evidence="1">
    <location>
        <begin position="42"/>
        <end position="59"/>
    </location>
</feature>
<feature type="transmembrane region" description="Helical" evidence="1">
    <location>
        <begin position="71"/>
        <end position="91"/>
    </location>
</feature>
<keyword evidence="1" id="KW-0472">Membrane</keyword>
<dbReference type="Proteomes" id="UP000466517">
    <property type="component" value="Chromosome"/>
</dbReference>
<evidence type="ECO:0000256" key="1">
    <source>
        <dbReference type="SAM" id="Phobius"/>
    </source>
</evidence>
<dbReference type="Pfam" id="PF14325">
    <property type="entry name" value="DUF4383"/>
    <property type="match status" value="1"/>
</dbReference>
<evidence type="ECO:0008006" key="4">
    <source>
        <dbReference type="Google" id="ProtNLM"/>
    </source>
</evidence>
<evidence type="ECO:0000313" key="3">
    <source>
        <dbReference type="Proteomes" id="UP000466517"/>
    </source>
</evidence>
<name>A0A7I7X8R9_9MYCO</name>